<dbReference type="Pfam" id="PF00271">
    <property type="entry name" value="Helicase_C"/>
    <property type="match status" value="1"/>
</dbReference>
<dbReference type="PROSITE" id="PS51194">
    <property type="entry name" value="HELICASE_CTER"/>
    <property type="match status" value="1"/>
</dbReference>
<proteinExistence type="predicted"/>
<protein>
    <submittedName>
        <fullName evidence="7">DEAD/DEAH box helicase</fullName>
    </submittedName>
</protein>
<evidence type="ECO:0000256" key="2">
    <source>
        <dbReference type="ARBA" id="ARBA00022801"/>
    </source>
</evidence>
<sequence length="1059" mass="117322">MSGRLLDLIASTREAALRQASRAQIHRELLEQPLDEDTQLIVRAAEALELVILDLLLAADKDDEEAQRDLRLCAADAFRLLRALPRPTDPVEAAAFLLRAGALAVLGDKGADAARWLSEEPWPELAPNTGDWRTQTWSTILDVWLRLIRKRGWTDRDAVLEGVARLRDAQTEFEQQYLEGQDPATAKAAALELIGLYHLAKAAEILALYITDGVVDGKYQIQQLLETHFDRVLTICQHAQMLDLEPLSRLLAASAVQMAENSIWTVTRAVNSRVTQFVRTLVDRGRGDRAIFDVLPPQRRTLAEKGLLGSSRRAVVVSLPTSSGKTLIAQFRILQALNQFEMDRGWVAYLAPTRTLVNQIARRLRKEFEPLDIVVEQVSPAIEVDNIEAELLRQSDPSAAFRVLVTTPEKLDLMLRQGWEAKIERPLTLVVVDEAHNLSDFNRGLKLELLLATINSECQRAQFLLLTPFISNAREVARWLGGTNSEDVSLALDWQPNDRVIGIVEPEKGDALGANSFDYSLRMETQHTTRQTLAVDELLRFPKTEEIARTFSKVSDQGTLAAATAQQMQRRGPVIVMHQRPDWVWSLADKLRIDANRRQAASERIELVRAFLDLEMGADFPLQDLLAHGIGVHHAGLSDDVRALMEWLFEEGELSFLVATTTIAQGVNFPVTGVVLASHQYPSNRPPYMTDIPPEDFWNIAGRAGRIGQGSLGVVALVADSQAKADRLRTFINRQTGDLNSALISLATEAADQLGDLGGIVYSHPEWSAFVQYLAHTYRQMGQPDGFADEIEQILRGTFGFDRLRAQHDGLASQLLDGVHAYSAYLGQPGQPLKLVDSTGFSLQTVKTVLHAAREYKIGVRSWDKDRLFSRQDSELQSMMGVLLRVPELRENLKAATGGKEGDGDKLAMIVKDWVNGATLPQIAEIWFKTGDEDLTVALTNCGKNLFGKLTQSAAWGLGALLSITGSDLPEEQLSALSNLPSRVFYGVGSDDAVALRLLGVPRSAAPRLADSMGNIATEPLTQVRTRLRGLDQGAWQGALGQREGEVYRKVWRVLEGLE</sequence>
<comment type="caution">
    <text evidence="7">The sequence shown here is derived from an EMBL/GenBank/DDBJ whole genome shotgun (WGS) entry which is preliminary data.</text>
</comment>
<keyword evidence="2" id="KW-0378">Hydrolase</keyword>
<accession>A0A6P1E4K1</accession>
<feature type="domain" description="Helicase ATP-binding" evidence="5">
    <location>
        <begin position="306"/>
        <end position="488"/>
    </location>
</feature>
<dbReference type="PROSITE" id="PS51192">
    <property type="entry name" value="HELICASE_ATP_BIND_1"/>
    <property type="match status" value="1"/>
</dbReference>
<evidence type="ECO:0000256" key="3">
    <source>
        <dbReference type="ARBA" id="ARBA00022806"/>
    </source>
</evidence>
<keyword evidence="4" id="KW-0067">ATP-binding</keyword>
<dbReference type="SMART" id="SM00487">
    <property type="entry name" value="DEXDc"/>
    <property type="match status" value="1"/>
</dbReference>
<dbReference type="PANTHER" id="PTHR47961">
    <property type="entry name" value="DNA POLYMERASE THETA, PUTATIVE (AFU_ORTHOLOGUE AFUA_1G05260)-RELATED"/>
    <property type="match status" value="1"/>
</dbReference>
<name>A0A6P1E4K1_9GAMM</name>
<gene>
    <name evidence="7" type="ORF">G3480_24765</name>
</gene>
<keyword evidence="8" id="KW-1185">Reference proteome</keyword>
<evidence type="ECO:0000259" key="6">
    <source>
        <dbReference type="PROSITE" id="PS51194"/>
    </source>
</evidence>
<dbReference type="EMBL" id="JAAIJR010000209">
    <property type="protein sequence ID" value="NEX23462.1"/>
    <property type="molecule type" value="Genomic_DNA"/>
</dbReference>
<reference evidence="7 8" key="2">
    <citation type="submission" date="2020-02" db="EMBL/GenBank/DDBJ databases">
        <title>Genome sequences of Thiorhodococcus mannitoliphagus and Thiorhodococcus minor, purple sulfur photosynthetic bacteria in the gammaproteobacterial family, Chromatiaceae.</title>
        <authorList>
            <person name="Aviles F.A."/>
            <person name="Meyer T.E."/>
            <person name="Kyndt J.A."/>
        </authorList>
    </citation>
    <scope>NUCLEOTIDE SEQUENCE [LARGE SCALE GENOMIC DNA]</scope>
    <source>
        <strain evidence="7 8">DSM 18266</strain>
    </source>
</reference>
<dbReference type="GO" id="GO:0004386">
    <property type="term" value="F:helicase activity"/>
    <property type="evidence" value="ECO:0007669"/>
    <property type="project" value="UniProtKB-KW"/>
</dbReference>
<evidence type="ECO:0000313" key="8">
    <source>
        <dbReference type="Proteomes" id="UP000471640"/>
    </source>
</evidence>
<dbReference type="Gene3D" id="3.40.50.300">
    <property type="entry name" value="P-loop containing nucleotide triphosphate hydrolases"/>
    <property type="match status" value="2"/>
</dbReference>
<dbReference type="CDD" id="cd17921">
    <property type="entry name" value="DEXHc_Ski2"/>
    <property type="match status" value="1"/>
</dbReference>
<feature type="domain" description="Helicase C-terminal" evidence="6">
    <location>
        <begin position="597"/>
        <end position="747"/>
    </location>
</feature>
<dbReference type="SMART" id="SM00490">
    <property type="entry name" value="HELICc"/>
    <property type="match status" value="1"/>
</dbReference>
<dbReference type="InterPro" id="IPR027417">
    <property type="entry name" value="P-loop_NTPase"/>
</dbReference>
<dbReference type="Pfam" id="PF00270">
    <property type="entry name" value="DEAD"/>
    <property type="match status" value="1"/>
</dbReference>
<dbReference type="GO" id="GO:0003676">
    <property type="term" value="F:nucleic acid binding"/>
    <property type="evidence" value="ECO:0007669"/>
    <property type="project" value="InterPro"/>
</dbReference>
<dbReference type="InterPro" id="IPR050474">
    <property type="entry name" value="Hel308_SKI2-like"/>
</dbReference>
<dbReference type="GO" id="GO:0005524">
    <property type="term" value="F:ATP binding"/>
    <property type="evidence" value="ECO:0007669"/>
    <property type="project" value="UniProtKB-KW"/>
</dbReference>
<evidence type="ECO:0000313" key="7">
    <source>
        <dbReference type="EMBL" id="NEX23462.1"/>
    </source>
</evidence>
<dbReference type="AlphaFoldDB" id="A0A6P1E4K1"/>
<reference evidence="8" key="1">
    <citation type="journal article" date="2020" name="Microbiol. Resour. Announc.">
        <title>Draft Genome Sequences of Thiorhodococcus mannitoliphagus and Thiorhodococcus minor, Purple Sulfur Photosynthetic Bacteria in the Gammaproteobacterial Family Chromatiaceae.</title>
        <authorList>
            <person name="Aviles F.A."/>
            <person name="Meyer T.E."/>
            <person name="Kyndt J.A."/>
        </authorList>
    </citation>
    <scope>NUCLEOTIDE SEQUENCE [LARGE SCALE GENOMIC DNA]</scope>
    <source>
        <strain evidence="8">DSM 18266</strain>
    </source>
</reference>
<keyword evidence="1" id="KW-0547">Nucleotide-binding</keyword>
<dbReference type="PANTHER" id="PTHR47961:SF6">
    <property type="entry name" value="DNA-DIRECTED DNA POLYMERASE"/>
    <property type="match status" value="1"/>
</dbReference>
<dbReference type="InterPro" id="IPR001650">
    <property type="entry name" value="Helicase_C-like"/>
</dbReference>
<dbReference type="GO" id="GO:0016787">
    <property type="term" value="F:hydrolase activity"/>
    <property type="evidence" value="ECO:0007669"/>
    <property type="project" value="UniProtKB-KW"/>
</dbReference>
<dbReference type="InterPro" id="IPR011545">
    <property type="entry name" value="DEAD/DEAH_box_helicase_dom"/>
</dbReference>
<dbReference type="InterPro" id="IPR014001">
    <property type="entry name" value="Helicase_ATP-bd"/>
</dbReference>
<evidence type="ECO:0000256" key="1">
    <source>
        <dbReference type="ARBA" id="ARBA00022741"/>
    </source>
</evidence>
<evidence type="ECO:0000256" key="4">
    <source>
        <dbReference type="ARBA" id="ARBA00022840"/>
    </source>
</evidence>
<organism evidence="7 8">
    <name type="scientific">Thiorhodococcus mannitoliphagus</name>
    <dbReference type="NCBI Taxonomy" id="329406"/>
    <lineage>
        <taxon>Bacteria</taxon>
        <taxon>Pseudomonadati</taxon>
        <taxon>Pseudomonadota</taxon>
        <taxon>Gammaproteobacteria</taxon>
        <taxon>Chromatiales</taxon>
        <taxon>Chromatiaceae</taxon>
        <taxon>Thiorhodococcus</taxon>
    </lineage>
</organism>
<dbReference type="Proteomes" id="UP000471640">
    <property type="component" value="Unassembled WGS sequence"/>
</dbReference>
<keyword evidence="3 7" id="KW-0347">Helicase</keyword>
<dbReference type="SUPFAM" id="SSF52540">
    <property type="entry name" value="P-loop containing nucleoside triphosphate hydrolases"/>
    <property type="match status" value="1"/>
</dbReference>
<evidence type="ECO:0000259" key="5">
    <source>
        <dbReference type="PROSITE" id="PS51192"/>
    </source>
</evidence>